<feature type="non-terminal residue" evidence="1">
    <location>
        <position position="66"/>
    </location>
</feature>
<comment type="caution">
    <text evidence="1">The sequence shown here is derived from an EMBL/GenBank/DDBJ whole genome shotgun (WGS) entry which is preliminary data.</text>
</comment>
<reference evidence="1" key="1">
    <citation type="submission" date="2021-06" db="EMBL/GenBank/DDBJ databases">
        <authorList>
            <person name="Kallberg Y."/>
            <person name="Tangrot J."/>
            <person name="Rosling A."/>
        </authorList>
    </citation>
    <scope>NUCLEOTIDE SEQUENCE</scope>
    <source>
        <strain evidence="1">BR232B</strain>
    </source>
</reference>
<organism evidence="1 2">
    <name type="scientific">Paraglomus brasilianum</name>
    <dbReference type="NCBI Taxonomy" id="144538"/>
    <lineage>
        <taxon>Eukaryota</taxon>
        <taxon>Fungi</taxon>
        <taxon>Fungi incertae sedis</taxon>
        <taxon>Mucoromycota</taxon>
        <taxon>Glomeromycotina</taxon>
        <taxon>Glomeromycetes</taxon>
        <taxon>Paraglomerales</taxon>
        <taxon>Paraglomeraceae</taxon>
        <taxon>Paraglomus</taxon>
    </lineage>
</organism>
<accession>A0A9N9HCJ0</accession>
<sequence length="66" mass="7843">DEIRRQRCRPGGALYELHSLYPVQGLYRYQSISDELSYENMIVEDIRQLVTSRLAVLEEEKKNRLT</sequence>
<name>A0A9N9HCJ0_9GLOM</name>
<dbReference type="EMBL" id="CAJVPI010006090">
    <property type="protein sequence ID" value="CAG8677064.1"/>
    <property type="molecule type" value="Genomic_DNA"/>
</dbReference>
<dbReference type="AlphaFoldDB" id="A0A9N9HCJ0"/>
<gene>
    <name evidence="1" type="ORF">PBRASI_LOCUS11605</name>
</gene>
<proteinExistence type="predicted"/>
<protein>
    <submittedName>
        <fullName evidence="1">11570_t:CDS:1</fullName>
    </submittedName>
</protein>
<evidence type="ECO:0000313" key="2">
    <source>
        <dbReference type="Proteomes" id="UP000789739"/>
    </source>
</evidence>
<feature type="non-terminal residue" evidence="1">
    <location>
        <position position="1"/>
    </location>
</feature>
<dbReference type="Proteomes" id="UP000789739">
    <property type="component" value="Unassembled WGS sequence"/>
</dbReference>
<evidence type="ECO:0000313" key="1">
    <source>
        <dbReference type="EMBL" id="CAG8677064.1"/>
    </source>
</evidence>
<keyword evidence="2" id="KW-1185">Reference proteome</keyword>